<dbReference type="PANTHER" id="PTHR46820">
    <property type="entry name" value="HISTONE-LYSINE N-METHYLTRANSFERASE SETD7"/>
    <property type="match status" value="1"/>
</dbReference>
<sequence length="619" mass="70629">MRKITLRKTTIAMICMAYPSVSYLQPLPQEKSEPITFIAQIDKIDIGKTAIGKDMKLLLADRFYFKSKTPCNRDTLSARPQSFGLTPKAYAEKIRSLVPAVLDDRYFYFTVDQCDGEGTSMLTDIEICTEALCGAEYMKKSLYIWLNGEIKATVKRRAELFVELPLPFDKEKKLWKVVGWYIEPQEGNAGKKRMAFEGYTDEESFKQQRFIGELKSWYKSGNISGTANYNHEGNLQGRYDAYYDEKDKKAETAVFANGLINGEYIVYYKNGAIESQRQFVDNKIADGECPHYYEDGSIKQQHSYLNQHLEGPAFEYFADGKIKEKSTYRQGKVVGEKIIYFPSGQVRLIFHKNDSGNDDGVSEEYSEEGKLISTSTYKDGKQLAKKSWYENGQLKQEEIFDSEGRRDGVAKEWFANGQINTAVSYKQDVKDGSAEEWQENGQPKSLYLYKNGKLDGESKYWNERGKLLYTTMYKDDKKNGPDRRWSENTGKMIEEIDYVDDIKNGMKKTFNDRTGKLLSAVPYVDGDLHGTEETYGPDGVSVIRCYRKNEQLAALYKPTEITNRANQGDAAAQYELGKYLLTCTDSAAGMAWLEKAAKQGGMKEAAEALRQYKKTENQN</sequence>
<dbReference type="GO" id="GO:0005694">
    <property type="term" value="C:chromosome"/>
    <property type="evidence" value="ECO:0007669"/>
    <property type="project" value="TreeGrafter"/>
</dbReference>
<name>A0A564HBR1_9ENTR</name>
<dbReference type="Gene3D" id="3.90.930.1">
    <property type="match status" value="1"/>
</dbReference>
<evidence type="ECO:0000313" key="3">
    <source>
        <dbReference type="Proteomes" id="UP000317652"/>
    </source>
</evidence>
<dbReference type="GO" id="GO:0070828">
    <property type="term" value="P:heterochromatin organization"/>
    <property type="evidence" value="ECO:0007669"/>
    <property type="project" value="TreeGrafter"/>
</dbReference>
<gene>
    <name evidence="2" type="ORF">SB6408_00984</name>
    <name evidence="1" type="ORF">SB6411_04605</name>
</gene>
<dbReference type="PANTHER" id="PTHR46820:SF1">
    <property type="entry name" value="HISTONE-LYSINE N-METHYLTRANSFERASE SETD7"/>
    <property type="match status" value="1"/>
</dbReference>
<dbReference type="GO" id="GO:0003682">
    <property type="term" value="F:chromatin binding"/>
    <property type="evidence" value="ECO:0007669"/>
    <property type="project" value="TreeGrafter"/>
</dbReference>
<proteinExistence type="predicted"/>
<dbReference type="Proteomes" id="UP000318370">
    <property type="component" value="Unassembled WGS sequence"/>
</dbReference>
<evidence type="ECO:0008006" key="5">
    <source>
        <dbReference type="Google" id="ProtNLM"/>
    </source>
</evidence>
<dbReference type="Proteomes" id="UP000317652">
    <property type="component" value="Unassembled WGS sequence"/>
</dbReference>
<accession>A0A564HBR1</accession>
<dbReference type="RefSeq" id="WP_142462915.1">
    <property type="nucleotide sequence ID" value="NZ_CABGGS010000003.1"/>
</dbReference>
<dbReference type="Gene3D" id="2.20.110.10">
    <property type="entry name" value="Histone H3 K4-specific methyltransferase SET7/9 N-terminal domain"/>
    <property type="match status" value="3"/>
</dbReference>
<keyword evidence="3" id="KW-1185">Reference proteome</keyword>
<dbReference type="EMBL" id="CABGGS010000003">
    <property type="protein sequence ID" value="VUS30810.1"/>
    <property type="molecule type" value="Genomic_DNA"/>
</dbReference>
<evidence type="ECO:0000313" key="1">
    <source>
        <dbReference type="EMBL" id="VUS30810.1"/>
    </source>
</evidence>
<dbReference type="SUPFAM" id="SSF81901">
    <property type="entry name" value="HCP-like"/>
    <property type="match status" value="1"/>
</dbReference>
<dbReference type="SUPFAM" id="SSF82185">
    <property type="entry name" value="Histone H3 K4-specific methyltransferase SET7/9 N-terminal domain"/>
    <property type="match status" value="3"/>
</dbReference>
<reference evidence="3 4" key="1">
    <citation type="submission" date="2019-07" db="EMBL/GenBank/DDBJ databases">
        <authorList>
            <person name="Brisse S."/>
            <person name="Rodrigues C."/>
            <person name="Thorpe H."/>
        </authorList>
    </citation>
    <scope>NUCLEOTIDE SEQUENCE [LARGE SCALE GENOMIC DNA]</scope>
    <source>
        <strain evidence="2">SB6408</strain>
        <strain evidence="1">SB6411</strain>
    </source>
</reference>
<evidence type="ECO:0000313" key="4">
    <source>
        <dbReference type="Proteomes" id="UP000318370"/>
    </source>
</evidence>
<dbReference type="Pfam" id="PF07661">
    <property type="entry name" value="MORN_2"/>
    <property type="match status" value="9"/>
</dbReference>
<dbReference type="AlphaFoldDB" id="A0A564HBR1"/>
<evidence type="ECO:0000313" key="2">
    <source>
        <dbReference type="EMBL" id="VUS68355.1"/>
    </source>
</evidence>
<organism evidence="2 4">
    <name type="scientific">Klebsiella spallanzanii</name>
    <dbReference type="NCBI Taxonomy" id="2587528"/>
    <lineage>
        <taxon>Bacteria</taxon>
        <taxon>Pseudomonadati</taxon>
        <taxon>Pseudomonadota</taxon>
        <taxon>Gammaproteobacteria</taxon>
        <taxon>Enterobacterales</taxon>
        <taxon>Enterobacteriaceae</taxon>
        <taxon>Klebsiella/Raoultella group</taxon>
        <taxon>Klebsiella</taxon>
    </lineage>
</organism>
<protein>
    <recommendedName>
        <fullName evidence="5">MORN repeat variant</fullName>
    </recommendedName>
</protein>
<dbReference type="InterPro" id="IPR011652">
    <property type="entry name" value="MORN_2"/>
</dbReference>
<dbReference type="EMBL" id="CABGHF010000012">
    <property type="protein sequence ID" value="VUS68355.1"/>
    <property type="molecule type" value="Genomic_DNA"/>
</dbReference>